<accession>A0A2T4AF39</accession>
<dbReference type="GeneID" id="36623476"/>
<evidence type="ECO:0000313" key="3">
    <source>
        <dbReference type="Proteomes" id="UP000241690"/>
    </source>
</evidence>
<dbReference type="RefSeq" id="XP_024775378.1">
    <property type="nucleotide sequence ID" value="XM_024914910.1"/>
</dbReference>
<feature type="transmembrane region" description="Helical" evidence="1">
    <location>
        <begin position="92"/>
        <end position="116"/>
    </location>
</feature>
<dbReference type="AlphaFoldDB" id="A0A2T4AF39"/>
<organism evidence="2 3">
    <name type="scientific">Trichoderma harzianum CBS 226.95</name>
    <dbReference type="NCBI Taxonomy" id="983964"/>
    <lineage>
        <taxon>Eukaryota</taxon>
        <taxon>Fungi</taxon>
        <taxon>Dikarya</taxon>
        <taxon>Ascomycota</taxon>
        <taxon>Pezizomycotina</taxon>
        <taxon>Sordariomycetes</taxon>
        <taxon>Hypocreomycetidae</taxon>
        <taxon>Hypocreales</taxon>
        <taxon>Hypocreaceae</taxon>
        <taxon>Trichoderma</taxon>
    </lineage>
</organism>
<proteinExistence type="predicted"/>
<dbReference type="EMBL" id="KZ679679">
    <property type="protein sequence ID" value="PTB55701.1"/>
    <property type="molecule type" value="Genomic_DNA"/>
</dbReference>
<evidence type="ECO:0000313" key="2">
    <source>
        <dbReference type="EMBL" id="PTB55701.1"/>
    </source>
</evidence>
<keyword evidence="3" id="KW-1185">Reference proteome</keyword>
<keyword evidence="1" id="KW-1133">Transmembrane helix</keyword>
<keyword evidence="1" id="KW-0472">Membrane</keyword>
<protein>
    <submittedName>
        <fullName evidence="2">Uncharacterized protein</fullName>
    </submittedName>
</protein>
<keyword evidence="1" id="KW-0812">Transmembrane</keyword>
<gene>
    <name evidence="2" type="ORF">M431DRAFT_406907</name>
</gene>
<reference evidence="2 3" key="1">
    <citation type="submission" date="2016-07" db="EMBL/GenBank/DDBJ databases">
        <title>Multiple horizontal gene transfer events from other fungi enriched the ability of initially mycotrophic Trichoderma (Ascomycota) to feed on dead plant biomass.</title>
        <authorList>
            <consortium name="DOE Joint Genome Institute"/>
            <person name="Aerts A."/>
            <person name="Atanasova L."/>
            <person name="Chenthamara K."/>
            <person name="Zhang J."/>
            <person name="Grujic M."/>
            <person name="Henrissat B."/>
            <person name="Kuo A."/>
            <person name="Salamov A."/>
            <person name="Lipzen A."/>
            <person name="Labutti K."/>
            <person name="Barry K."/>
            <person name="Miao Y."/>
            <person name="Rahimi M.J."/>
            <person name="Shen Q."/>
            <person name="Grigoriev I.V."/>
            <person name="Kubicek C.P."/>
            <person name="Druzhinina I.S."/>
        </authorList>
    </citation>
    <scope>NUCLEOTIDE SEQUENCE [LARGE SCALE GENOMIC DNA]</scope>
    <source>
        <strain evidence="2 3">CBS 226.95</strain>
    </source>
</reference>
<sequence length="119" mass="13420">MIRNMLPWQCKENTAELIHYETPTCAPEKKIQRVPRLCLAIAITRAKVVQWALDAKLKRVSAGAGATSGLPGTCRRRPAAKRHPDYRTRDPGILFGEAELLVLVLYIVIVVVMQMIQRQ</sequence>
<evidence type="ECO:0000256" key="1">
    <source>
        <dbReference type="SAM" id="Phobius"/>
    </source>
</evidence>
<dbReference type="Proteomes" id="UP000241690">
    <property type="component" value="Unassembled WGS sequence"/>
</dbReference>
<name>A0A2T4AF39_TRIHA</name>